<keyword evidence="1" id="KW-0808">Transferase</keyword>
<dbReference type="Gene3D" id="3.40.50.150">
    <property type="entry name" value="Vaccinia Virus protein VP39"/>
    <property type="match status" value="1"/>
</dbReference>
<dbReference type="SUPFAM" id="SSF46785">
    <property type="entry name" value="Winged helix' DNA-binding domain"/>
    <property type="match status" value="1"/>
</dbReference>
<evidence type="ECO:0000313" key="2">
    <source>
        <dbReference type="Proteomes" id="UP001380822"/>
    </source>
</evidence>
<comment type="caution">
    <text evidence="1">The sequence shown here is derived from an EMBL/GenBank/DDBJ whole genome shotgun (WGS) entry which is preliminary data.</text>
</comment>
<dbReference type="InterPro" id="IPR036390">
    <property type="entry name" value="WH_DNA-bd_sf"/>
</dbReference>
<dbReference type="EC" id="2.1.-.-" evidence="1"/>
<dbReference type="InterPro" id="IPR036388">
    <property type="entry name" value="WH-like_DNA-bd_sf"/>
</dbReference>
<proteinExistence type="predicted"/>
<dbReference type="EMBL" id="JBAKBE010000010">
    <property type="protein sequence ID" value="MEH0097873.1"/>
    <property type="molecule type" value="Genomic_DNA"/>
</dbReference>
<dbReference type="InterPro" id="IPR029063">
    <property type="entry name" value="SAM-dependent_MTases_sf"/>
</dbReference>
<keyword evidence="1" id="KW-0489">Methyltransferase</keyword>
<dbReference type="GO" id="GO:0008168">
    <property type="term" value="F:methyltransferase activity"/>
    <property type="evidence" value="ECO:0007669"/>
    <property type="project" value="UniProtKB-KW"/>
</dbReference>
<dbReference type="Proteomes" id="UP001380822">
    <property type="component" value="Unassembled WGS sequence"/>
</dbReference>
<dbReference type="Gene3D" id="1.10.10.10">
    <property type="entry name" value="Winged helix-like DNA-binding domain superfamily/Winged helix DNA-binding domain"/>
    <property type="match status" value="1"/>
</dbReference>
<dbReference type="SUPFAM" id="SSF53335">
    <property type="entry name" value="S-adenosyl-L-methionine-dependent methyltransferases"/>
    <property type="match status" value="1"/>
</dbReference>
<accession>A0ABU7ZRZ0</accession>
<gene>
    <name evidence="1" type="ORF">V6L76_16550</name>
</gene>
<reference evidence="1 2" key="1">
    <citation type="submission" date="2024-02" db="EMBL/GenBank/DDBJ databases">
        <title>A new putative Pannonibacter species isolated from two cases of bloodstream infections in paediatric patients.</title>
        <authorList>
            <person name="Castellana S."/>
            <person name="De Laurentiis V."/>
            <person name="Grassi M."/>
            <person name="De Leonardis F."/>
            <person name="Mosca A."/>
            <person name="De Carlo C."/>
            <person name="Sparapano E."/>
            <person name="Ronga L."/>
            <person name="Santacroce L."/>
            <person name="Chironna M."/>
            <person name="De Robertis A."/>
            <person name="Bianco A."/>
            <person name="Del Sambro L."/>
            <person name="Capozzi L."/>
            <person name="Parisi A."/>
        </authorList>
    </citation>
    <scope>NUCLEOTIDE SEQUENCE [LARGE SCALE GENOMIC DNA]</scope>
    <source>
        <strain evidence="1 2">Pt2</strain>
    </source>
</reference>
<sequence>MVNLQRETGAGRLLATLEGPIRYALLTWALDRDIFNRCSNPVREEELSRSLNLPDRQLGLVLRALVAAGFLEQGRDGFCTASDILPFVTSGSSRNMVETLRSMSQTRLTGLDQFDALVAGSSPGGQRRLFDDAHWDASHRALSAFHQALAAEIMVTCLTGLPEWEAAADLLEVGPGSSVVSRLLLAKRPDLSITLFDLPPVAQRIEAETDGLCVRVVPGSYTQSLPEGTFDIIWCSMSLYFHDQGLPELIGRLSQRLRPGGVLVSFHEALTDQRTSPPEHVLGRLLPALRQGDVSFADGEIAGAMAAAGLVRASHSIHDTPFGRFRLDAARKDDTHA</sequence>
<dbReference type="CDD" id="cd02440">
    <property type="entry name" value="AdoMet_MTases"/>
    <property type="match status" value="1"/>
</dbReference>
<dbReference type="RefSeq" id="WP_334252531.1">
    <property type="nucleotide sequence ID" value="NZ_JBAKBE010000010.1"/>
</dbReference>
<protein>
    <submittedName>
        <fullName evidence="1">Class I SAM-dependent methyltransferase</fullName>
        <ecNumber evidence="1">2.1.-.-</ecNumber>
    </submittedName>
</protein>
<dbReference type="GO" id="GO:0032259">
    <property type="term" value="P:methylation"/>
    <property type="evidence" value="ECO:0007669"/>
    <property type="project" value="UniProtKB-KW"/>
</dbReference>
<evidence type="ECO:0000313" key="1">
    <source>
        <dbReference type="EMBL" id="MEH0097873.1"/>
    </source>
</evidence>
<name>A0ABU7ZRZ0_9HYPH</name>
<organism evidence="1 2">
    <name type="scientific">Pannonibacter anstelovis</name>
    <dbReference type="NCBI Taxonomy" id="3121537"/>
    <lineage>
        <taxon>Bacteria</taxon>
        <taxon>Pseudomonadati</taxon>
        <taxon>Pseudomonadota</taxon>
        <taxon>Alphaproteobacteria</taxon>
        <taxon>Hyphomicrobiales</taxon>
        <taxon>Stappiaceae</taxon>
        <taxon>Pannonibacter</taxon>
    </lineage>
</organism>
<dbReference type="Pfam" id="PF13489">
    <property type="entry name" value="Methyltransf_23"/>
    <property type="match status" value="1"/>
</dbReference>
<keyword evidence="2" id="KW-1185">Reference proteome</keyword>